<protein>
    <submittedName>
        <fullName evidence="1">Uncharacterized protein</fullName>
    </submittedName>
</protein>
<keyword evidence="2" id="KW-1185">Reference proteome</keyword>
<gene>
    <name evidence="1" type="ORF">AAFF_G00325130</name>
</gene>
<dbReference type="Proteomes" id="UP001221898">
    <property type="component" value="Unassembled WGS sequence"/>
</dbReference>
<sequence length="133" mass="15194">METRRPRKPLFLEAYSTHFLFVQFFVHVYLTNFKDDSNNKSYNKSSRHGSAASDYNGDNNAELRGMEYGTVRLLLRHGHLLLCLLVLPVHAVSNGLSVRMVLPHAPAGRLLHGDFLLSPQFHEGALWHPRLML</sequence>
<comment type="caution">
    <text evidence="1">The sequence shown here is derived from an EMBL/GenBank/DDBJ whole genome shotgun (WGS) entry which is preliminary data.</text>
</comment>
<dbReference type="EMBL" id="JAINUG010000005">
    <property type="protein sequence ID" value="KAJ8416635.1"/>
    <property type="molecule type" value="Genomic_DNA"/>
</dbReference>
<proteinExistence type="predicted"/>
<organism evidence="1 2">
    <name type="scientific">Aldrovandia affinis</name>
    <dbReference type="NCBI Taxonomy" id="143900"/>
    <lineage>
        <taxon>Eukaryota</taxon>
        <taxon>Metazoa</taxon>
        <taxon>Chordata</taxon>
        <taxon>Craniata</taxon>
        <taxon>Vertebrata</taxon>
        <taxon>Euteleostomi</taxon>
        <taxon>Actinopterygii</taxon>
        <taxon>Neopterygii</taxon>
        <taxon>Teleostei</taxon>
        <taxon>Notacanthiformes</taxon>
        <taxon>Halosauridae</taxon>
        <taxon>Aldrovandia</taxon>
    </lineage>
</organism>
<evidence type="ECO:0000313" key="2">
    <source>
        <dbReference type="Proteomes" id="UP001221898"/>
    </source>
</evidence>
<name>A0AAD7T961_9TELE</name>
<accession>A0AAD7T961</accession>
<dbReference type="AlphaFoldDB" id="A0AAD7T961"/>
<reference evidence="1" key="1">
    <citation type="journal article" date="2023" name="Science">
        <title>Genome structures resolve the early diversification of teleost fishes.</title>
        <authorList>
            <person name="Parey E."/>
            <person name="Louis A."/>
            <person name="Montfort J."/>
            <person name="Bouchez O."/>
            <person name="Roques C."/>
            <person name="Iampietro C."/>
            <person name="Lluch J."/>
            <person name="Castinel A."/>
            <person name="Donnadieu C."/>
            <person name="Desvignes T."/>
            <person name="Floi Bucao C."/>
            <person name="Jouanno E."/>
            <person name="Wen M."/>
            <person name="Mejri S."/>
            <person name="Dirks R."/>
            <person name="Jansen H."/>
            <person name="Henkel C."/>
            <person name="Chen W.J."/>
            <person name="Zahm M."/>
            <person name="Cabau C."/>
            <person name="Klopp C."/>
            <person name="Thompson A.W."/>
            <person name="Robinson-Rechavi M."/>
            <person name="Braasch I."/>
            <person name="Lecointre G."/>
            <person name="Bobe J."/>
            <person name="Postlethwait J.H."/>
            <person name="Berthelot C."/>
            <person name="Roest Crollius H."/>
            <person name="Guiguen Y."/>
        </authorList>
    </citation>
    <scope>NUCLEOTIDE SEQUENCE</scope>
    <source>
        <strain evidence="1">NC1722</strain>
    </source>
</reference>
<evidence type="ECO:0000313" key="1">
    <source>
        <dbReference type="EMBL" id="KAJ8416635.1"/>
    </source>
</evidence>